<comment type="caution">
    <text evidence="1">The sequence shown here is derived from an EMBL/GenBank/DDBJ whole genome shotgun (WGS) entry which is preliminary data.</text>
</comment>
<sequence>MKFMKYMVITGDNRITDAVQLPGAASIIRSVMEQDVISKRDGIVHIDVKSSSRNEYVDYIESPVPIVSTRLQQLLLLYDANLFFKPVALLDQANQRQEMYWLLIPDRIDCLSEASKLHPNKTLKHLVIDIAKIGSSKFFQVDGLLETVIVIRLDVAESMLRRGFTGYRLQRVDSHDCLSKQASIIGQDY</sequence>
<evidence type="ECO:0000313" key="1">
    <source>
        <dbReference type="EMBL" id="TQR41803.1"/>
    </source>
</evidence>
<dbReference type="Proteomes" id="UP000316208">
    <property type="component" value="Unassembled WGS sequence"/>
</dbReference>
<reference evidence="1 2" key="1">
    <citation type="submission" date="2018-03" db="EMBL/GenBank/DDBJ databases">
        <title>Aerobic endospore-forming bacteria genome sequencing and assembly.</title>
        <authorList>
            <person name="Cavalcante D.A."/>
            <person name="Driks A."/>
            <person name="Putonti C."/>
            <person name="De-Souza M.T."/>
        </authorList>
    </citation>
    <scope>NUCLEOTIDE SEQUENCE [LARGE SCALE GENOMIC DNA]</scope>
    <source>
        <strain evidence="1 2">SDF0028</strain>
    </source>
</reference>
<evidence type="ECO:0008006" key="3">
    <source>
        <dbReference type="Google" id="ProtNLM"/>
    </source>
</evidence>
<protein>
    <recommendedName>
        <fullName evidence="3">Serine protease</fullName>
    </recommendedName>
</protein>
<accession>A0ABY3APL8</accession>
<keyword evidence="2" id="KW-1185">Reference proteome</keyword>
<proteinExistence type="predicted"/>
<name>A0ABY3APL8_PAEPP</name>
<evidence type="ECO:0000313" key="2">
    <source>
        <dbReference type="Proteomes" id="UP000316208"/>
    </source>
</evidence>
<organism evidence="1 2">
    <name type="scientific">Paenibacillus popilliae</name>
    <name type="common">Bacillus popilliae</name>
    <dbReference type="NCBI Taxonomy" id="78057"/>
    <lineage>
        <taxon>Bacteria</taxon>
        <taxon>Bacillati</taxon>
        <taxon>Bacillota</taxon>
        <taxon>Bacilli</taxon>
        <taxon>Bacillales</taxon>
        <taxon>Paenibacillaceae</taxon>
        <taxon>Paenibacillus</taxon>
    </lineage>
</organism>
<dbReference type="EMBL" id="SADY01000009">
    <property type="protein sequence ID" value="TQR41803.1"/>
    <property type="molecule type" value="Genomic_DNA"/>
</dbReference>
<gene>
    <name evidence="1" type="ORF">C7Y44_25145</name>
</gene>
<dbReference type="RefSeq" id="WP_142546181.1">
    <property type="nucleotide sequence ID" value="NZ_SADY01000009.1"/>
</dbReference>